<dbReference type="EMBL" id="AZBU02000002">
    <property type="protein sequence ID" value="TKR95603.1"/>
    <property type="molecule type" value="Genomic_DNA"/>
</dbReference>
<keyword evidence="2" id="KW-1185">Reference proteome</keyword>
<evidence type="ECO:0000313" key="2">
    <source>
        <dbReference type="Proteomes" id="UP000298663"/>
    </source>
</evidence>
<reference evidence="1 2" key="1">
    <citation type="journal article" date="2015" name="Genome Biol.">
        <title>Comparative genomics of Steinernema reveals deeply conserved gene regulatory networks.</title>
        <authorList>
            <person name="Dillman A.R."/>
            <person name="Macchietto M."/>
            <person name="Porter C.F."/>
            <person name="Rogers A."/>
            <person name="Williams B."/>
            <person name="Antoshechkin I."/>
            <person name="Lee M.M."/>
            <person name="Goodwin Z."/>
            <person name="Lu X."/>
            <person name="Lewis E.E."/>
            <person name="Goodrich-Blair H."/>
            <person name="Stock S.P."/>
            <person name="Adams B.J."/>
            <person name="Sternberg P.W."/>
            <person name="Mortazavi A."/>
        </authorList>
    </citation>
    <scope>NUCLEOTIDE SEQUENCE [LARGE SCALE GENOMIC DNA]</scope>
    <source>
        <strain evidence="1 2">ALL</strain>
    </source>
</reference>
<protein>
    <submittedName>
        <fullName evidence="1">Uncharacterized protein</fullName>
    </submittedName>
</protein>
<proteinExistence type="predicted"/>
<dbReference type="Proteomes" id="UP000298663">
    <property type="component" value="Unassembled WGS sequence"/>
</dbReference>
<dbReference type="AlphaFoldDB" id="A0A4U5PGS5"/>
<accession>A0A4U5PGS5</accession>
<organism evidence="1 2">
    <name type="scientific">Steinernema carpocapsae</name>
    <name type="common">Entomopathogenic nematode</name>
    <dbReference type="NCBI Taxonomy" id="34508"/>
    <lineage>
        <taxon>Eukaryota</taxon>
        <taxon>Metazoa</taxon>
        <taxon>Ecdysozoa</taxon>
        <taxon>Nematoda</taxon>
        <taxon>Chromadorea</taxon>
        <taxon>Rhabditida</taxon>
        <taxon>Tylenchina</taxon>
        <taxon>Panagrolaimomorpha</taxon>
        <taxon>Strongyloidoidea</taxon>
        <taxon>Steinernematidae</taxon>
        <taxon>Steinernema</taxon>
    </lineage>
</organism>
<sequence length="255" mass="29883">MGKIAGGFLGDEVGDRVDEGKRDLIHSDLNGDSCYERTQRIALYKQEVQPQIYATMEELPFVFIDSIAHLVFKNSAGNFSHLQTGFWSSIGQTHQEKRVDYYFKVQIVDDLDISYDLFNEHGDSVPIKDILSSDCRYVRILRYDLHNMSTMDREFEDDQFKLFIDITSRIPIHKLYVWSEENSVKEIGVLWKIPVESFLFGDIGLSLEIIDFHLFQNEHLKTFEVGWANYDLMSRLVKSFQRGEMVEKQERDWTI</sequence>
<name>A0A4U5PGS5_STECR</name>
<evidence type="ECO:0000313" key="1">
    <source>
        <dbReference type="EMBL" id="TKR95603.1"/>
    </source>
</evidence>
<gene>
    <name evidence="1" type="ORF">L596_009746</name>
</gene>
<comment type="caution">
    <text evidence="1">The sequence shown here is derived from an EMBL/GenBank/DDBJ whole genome shotgun (WGS) entry which is preliminary data.</text>
</comment>
<reference evidence="1 2" key="2">
    <citation type="journal article" date="2019" name="G3 (Bethesda)">
        <title>Hybrid Assembly of the Genome of the Entomopathogenic Nematode Steinernema carpocapsae Identifies the X-Chromosome.</title>
        <authorList>
            <person name="Serra L."/>
            <person name="Macchietto M."/>
            <person name="Macias-Munoz A."/>
            <person name="McGill C.J."/>
            <person name="Rodriguez I.M."/>
            <person name="Rodriguez B."/>
            <person name="Murad R."/>
            <person name="Mortazavi A."/>
        </authorList>
    </citation>
    <scope>NUCLEOTIDE SEQUENCE [LARGE SCALE GENOMIC DNA]</scope>
    <source>
        <strain evidence="1 2">ALL</strain>
    </source>
</reference>